<dbReference type="InterPro" id="IPR002172">
    <property type="entry name" value="LDrepeatLR_classA_rpt"/>
</dbReference>
<gene>
    <name evidence="9" type="ORF">fugu_011210</name>
</gene>
<dbReference type="Gene3D" id="3.10.250.10">
    <property type="entry name" value="SRCR-like domain"/>
    <property type="match status" value="1"/>
</dbReference>
<evidence type="ECO:0000256" key="2">
    <source>
        <dbReference type="ARBA" id="ARBA00022801"/>
    </source>
</evidence>
<name>A0A4Z2CC49_9TELE</name>
<evidence type="ECO:0000259" key="8">
    <source>
        <dbReference type="PROSITE" id="PS50287"/>
    </source>
</evidence>
<comment type="caution">
    <text evidence="9">The sequence shown here is derived from an EMBL/GenBank/DDBJ whole genome shotgun (WGS) entry which is preliminary data.</text>
</comment>
<dbReference type="GO" id="GO:0004252">
    <property type="term" value="F:serine-type endopeptidase activity"/>
    <property type="evidence" value="ECO:0007669"/>
    <property type="project" value="InterPro"/>
</dbReference>
<dbReference type="SMART" id="SM00202">
    <property type="entry name" value="SR"/>
    <property type="match status" value="1"/>
</dbReference>
<evidence type="ECO:0008006" key="11">
    <source>
        <dbReference type="Google" id="ProtNLM"/>
    </source>
</evidence>
<dbReference type="EMBL" id="SWLE01000003">
    <property type="protein sequence ID" value="TNN01828.1"/>
    <property type="molecule type" value="Genomic_DNA"/>
</dbReference>
<keyword evidence="4" id="KW-1015">Disulfide bond</keyword>
<dbReference type="Pfam" id="PF00089">
    <property type="entry name" value="Trypsin"/>
    <property type="match status" value="2"/>
</dbReference>
<proteinExistence type="predicted"/>
<sequence length="379" mass="42013">MRAPKTEKEKSAKRKRVVLTIFTVVVLLAILATAAFFIKQLIDSKYFFCKRSVRFIPLEQACDGKDDCAEGEDEITCLTSLTVNTTFPVRLMSARHVLQVYSPGSGWRSVCSDGWKQQHTEAACKKLGYTYKPRSSTVPVGDLIQSLKMGPFTAIRNELTSTPIHQATIDRSQCSSGSVVSLSCSDCGQVGSQDRIVGGTDAAIEDWPWQVSLQQGGQHVSKKELSRWRVVSGRTYMGTLGGSYVDRIILNGEYDPERNDYDIALMRLSSPITVGASHRPVCMSPKAFGLPAGSSMVGDSGGPLVHFKSSQWHLVGVVSWGVGCARERRPGVYCSVEEMLNWIHTVMEVQKHFRKKQAQVSDYDRILKYVLVLPLQKNP</sequence>
<dbReference type="InterPro" id="IPR043504">
    <property type="entry name" value="Peptidase_S1_PA_chymotrypsin"/>
</dbReference>
<dbReference type="CDD" id="cd00112">
    <property type="entry name" value="LDLa"/>
    <property type="match status" value="1"/>
</dbReference>
<dbReference type="SUPFAM" id="SSF57424">
    <property type="entry name" value="LDL receptor-like module"/>
    <property type="match status" value="1"/>
</dbReference>
<dbReference type="PROSITE" id="PS50240">
    <property type="entry name" value="TRYPSIN_DOM"/>
    <property type="match status" value="1"/>
</dbReference>
<accession>A0A4Z2CC49</accession>
<evidence type="ECO:0000256" key="6">
    <source>
        <dbReference type="PROSITE-ProRule" id="PRU00196"/>
    </source>
</evidence>
<keyword evidence="2" id="KW-0378">Hydrolase</keyword>
<dbReference type="Gene3D" id="2.40.10.10">
    <property type="entry name" value="Trypsin-like serine proteases"/>
    <property type="match status" value="2"/>
</dbReference>
<comment type="caution">
    <text evidence="6">Lacks conserved residue(s) required for the propagation of feature annotation.</text>
</comment>
<feature type="domain" description="SRCR" evidence="8">
    <location>
        <begin position="79"/>
        <end position="185"/>
    </location>
</feature>
<dbReference type="InterPro" id="IPR009003">
    <property type="entry name" value="Peptidase_S1_PA"/>
</dbReference>
<keyword evidence="10" id="KW-1185">Reference proteome</keyword>
<dbReference type="SUPFAM" id="SSF56487">
    <property type="entry name" value="SRCR-like"/>
    <property type="match status" value="1"/>
</dbReference>
<protein>
    <recommendedName>
        <fullName evidence="11">Peptidase S1 domain-containing protein</fullName>
    </recommendedName>
</protein>
<dbReference type="Proteomes" id="UP000516260">
    <property type="component" value="Chromosome 11"/>
</dbReference>
<dbReference type="PROSITE" id="PS00135">
    <property type="entry name" value="TRYPSIN_SER"/>
    <property type="match status" value="1"/>
</dbReference>
<dbReference type="GO" id="GO:0016020">
    <property type="term" value="C:membrane"/>
    <property type="evidence" value="ECO:0007669"/>
    <property type="project" value="InterPro"/>
</dbReference>
<evidence type="ECO:0000256" key="3">
    <source>
        <dbReference type="ARBA" id="ARBA00022825"/>
    </source>
</evidence>
<dbReference type="InterPro" id="IPR036055">
    <property type="entry name" value="LDL_receptor-like_sf"/>
</dbReference>
<dbReference type="Gene3D" id="4.10.400.10">
    <property type="entry name" value="Low-density Lipoprotein Receptor"/>
    <property type="match status" value="1"/>
</dbReference>
<dbReference type="PANTHER" id="PTHR24252">
    <property type="entry name" value="ACROSIN-RELATED"/>
    <property type="match status" value="1"/>
</dbReference>
<dbReference type="Pfam" id="PF15494">
    <property type="entry name" value="SRCR_2"/>
    <property type="match status" value="1"/>
</dbReference>
<keyword evidence="5" id="KW-0325">Glycoprotein</keyword>
<evidence type="ECO:0000259" key="7">
    <source>
        <dbReference type="PROSITE" id="PS50240"/>
    </source>
</evidence>
<dbReference type="SUPFAM" id="SSF50494">
    <property type="entry name" value="Trypsin-like serine proteases"/>
    <property type="match status" value="1"/>
</dbReference>
<evidence type="ECO:0000256" key="1">
    <source>
        <dbReference type="ARBA" id="ARBA00022670"/>
    </source>
</evidence>
<dbReference type="CDD" id="cd00190">
    <property type="entry name" value="Tryp_SPc"/>
    <property type="match status" value="1"/>
</dbReference>
<evidence type="ECO:0000256" key="5">
    <source>
        <dbReference type="ARBA" id="ARBA00023180"/>
    </source>
</evidence>
<evidence type="ECO:0000313" key="10">
    <source>
        <dbReference type="Proteomes" id="UP000516260"/>
    </source>
</evidence>
<reference evidence="9 10" key="1">
    <citation type="submission" date="2019-04" db="EMBL/GenBank/DDBJ databases">
        <title>The sequence and de novo assembly of Takifugu bimaculatus genome using PacBio and Hi-C technologies.</title>
        <authorList>
            <person name="Xu P."/>
            <person name="Liu B."/>
            <person name="Zhou Z."/>
        </authorList>
    </citation>
    <scope>NUCLEOTIDE SEQUENCE [LARGE SCALE GENOMIC DNA]</scope>
    <source>
        <strain evidence="9">TB-2018</strain>
        <tissue evidence="9">Muscle</tissue>
    </source>
</reference>
<keyword evidence="1" id="KW-0645">Protease</keyword>
<dbReference type="PANTHER" id="PTHR24252:SF17">
    <property type="entry name" value="SUPPRESSOR OF TUMORIGENICITY 14 PROTEIN HOMOLOG-RELATED"/>
    <property type="match status" value="1"/>
</dbReference>
<evidence type="ECO:0000256" key="4">
    <source>
        <dbReference type="ARBA" id="ARBA00023157"/>
    </source>
</evidence>
<dbReference type="InterPro" id="IPR001190">
    <property type="entry name" value="SRCR"/>
</dbReference>
<keyword evidence="3" id="KW-0720">Serine protease</keyword>
<evidence type="ECO:0000313" key="9">
    <source>
        <dbReference type="EMBL" id="TNN01828.1"/>
    </source>
</evidence>
<dbReference type="InterPro" id="IPR033116">
    <property type="entry name" value="TRYPSIN_SER"/>
</dbReference>
<feature type="domain" description="Peptidase S1" evidence="7">
    <location>
        <begin position="196"/>
        <end position="348"/>
    </location>
</feature>
<organism evidence="9 10">
    <name type="scientific">Takifugu bimaculatus</name>
    <dbReference type="NCBI Taxonomy" id="433685"/>
    <lineage>
        <taxon>Eukaryota</taxon>
        <taxon>Metazoa</taxon>
        <taxon>Chordata</taxon>
        <taxon>Craniata</taxon>
        <taxon>Vertebrata</taxon>
        <taxon>Euteleostomi</taxon>
        <taxon>Actinopterygii</taxon>
        <taxon>Neopterygii</taxon>
        <taxon>Teleostei</taxon>
        <taxon>Neoteleostei</taxon>
        <taxon>Acanthomorphata</taxon>
        <taxon>Eupercaria</taxon>
        <taxon>Tetraodontiformes</taxon>
        <taxon>Tetradontoidea</taxon>
        <taxon>Tetraodontidae</taxon>
        <taxon>Takifugu</taxon>
    </lineage>
</organism>
<dbReference type="InterPro" id="IPR001254">
    <property type="entry name" value="Trypsin_dom"/>
</dbReference>
<dbReference type="AlphaFoldDB" id="A0A4Z2CC49"/>
<dbReference type="InterPro" id="IPR036772">
    <property type="entry name" value="SRCR-like_dom_sf"/>
</dbReference>
<dbReference type="PROSITE" id="PS50287">
    <property type="entry name" value="SRCR_2"/>
    <property type="match status" value="1"/>
</dbReference>
<dbReference type="SMART" id="SM00020">
    <property type="entry name" value="Tryp_SPc"/>
    <property type="match status" value="1"/>
</dbReference>
<dbReference type="GO" id="GO:0006508">
    <property type="term" value="P:proteolysis"/>
    <property type="evidence" value="ECO:0007669"/>
    <property type="project" value="UniProtKB-KW"/>
</dbReference>